<reference evidence="9" key="1">
    <citation type="submission" date="2025-08" db="UniProtKB">
        <authorList>
            <consortium name="RefSeq"/>
        </authorList>
    </citation>
    <scope>IDENTIFICATION</scope>
    <source>
        <tissue evidence="9">Gonads</tissue>
    </source>
</reference>
<proteinExistence type="predicted"/>
<dbReference type="PANTHER" id="PTHR15549:SF30">
    <property type="entry name" value="MID2 DOMAIN-CONTAINING PROTEIN"/>
    <property type="match status" value="1"/>
</dbReference>
<keyword evidence="7" id="KW-0732">Signal</keyword>
<feature type="compositionally biased region" description="Gly residues" evidence="5">
    <location>
        <begin position="295"/>
        <end position="325"/>
    </location>
</feature>
<dbReference type="GO" id="GO:0016020">
    <property type="term" value="C:membrane"/>
    <property type="evidence" value="ECO:0007669"/>
    <property type="project" value="UniProtKB-SubCell"/>
</dbReference>
<evidence type="ECO:0000256" key="2">
    <source>
        <dbReference type="ARBA" id="ARBA00022692"/>
    </source>
</evidence>
<feature type="compositionally biased region" description="Basic and acidic residues" evidence="5">
    <location>
        <begin position="382"/>
        <end position="394"/>
    </location>
</feature>
<feature type="region of interest" description="Disordered" evidence="5">
    <location>
        <begin position="364"/>
        <end position="412"/>
    </location>
</feature>
<evidence type="ECO:0000313" key="8">
    <source>
        <dbReference type="Proteomes" id="UP000085678"/>
    </source>
</evidence>
<comment type="subcellular location">
    <subcellularLocation>
        <location evidence="1">Membrane</location>
        <topology evidence="1">Single-pass membrane protein</topology>
    </subcellularLocation>
</comment>
<evidence type="ECO:0000256" key="6">
    <source>
        <dbReference type="SAM" id="Phobius"/>
    </source>
</evidence>
<evidence type="ECO:0000256" key="5">
    <source>
        <dbReference type="SAM" id="MobiDB-lite"/>
    </source>
</evidence>
<keyword evidence="8" id="KW-1185">Reference proteome</keyword>
<dbReference type="RefSeq" id="XP_013387264.1">
    <property type="nucleotide sequence ID" value="XM_013531810.1"/>
</dbReference>
<dbReference type="PANTHER" id="PTHR15549">
    <property type="entry name" value="PAIRED IMMUNOGLOBULIN-LIKE TYPE 2 RECEPTOR"/>
    <property type="match status" value="1"/>
</dbReference>
<feature type="region of interest" description="Disordered" evidence="5">
    <location>
        <begin position="277"/>
        <end position="328"/>
    </location>
</feature>
<name>A0A1S3HQE9_LINAN</name>
<dbReference type="GO" id="GO:0071944">
    <property type="term" value="C:cell periphery"/>
    <property type="evidence" value="ECO:0007669"/>
    <property type="project" value="UniProtKB-ARBA"/>
</dbReference>
<feature type="chain" id="PRO_5010182587" evidence="7">
    <location>
        <begin position="24"/>
        <end position="496"/>
    </location>
</feature>
<keyword evidence="2 6" id="KW-0812">Transmembrane</keyword>
<organism evidence="8 9">
    <name type="scientific">Lingula anatina</name>
    <name type="common">Brachiopod</name>
    <name type="synonym">Lingula unguis</name>
    <dbReference type="NCBI Taxonomy" id="7574"/>
    <lineage>
        <taxon>Eukaryota</taxon>
        <taxon>Metazoa</taxon>
        <taxon>Spiralia</taxon>
        <taxon>Lophotrochozoa</taxon>
        <taxon>Brachiopoda</taxon>
        <taxon>Linguliformea</taxon>
        <taxon>Lingulata</taxon>
        <taxon>Lingulida</taxon>
        <taxon>Linguloidea</taxon>
        <taxon>Lingulidae</taxon>
        <taxon>Lingula</taxon>
    </lineage>
</organism>
<dbReference type="AlphaFoldDB" id="A0A1S3HQE9"/>
<dbReference type="InterPro" id="IPR051694">
    <property type="entry name" value="Immunoregulatory_rcpt-like"/>
</dbReference>
<dbReference type="GeneID" id="106156531"/>
<feature type="region of interest" description="Disordered" evidence="5">
    <location>
        <begin position="425"/>
        <end position="446"/>
    </location>
</feature>
<evidence type="ECO:0000313" key="9">
    <source>
        <dbReference type="RefSeq" id="XP_013387264.1"/>
    </source>
</evidence>
<accession>A0A1S3HQE9</accession>
<dbReference type="InParanoid" id="A0A1S3HQE9"/>
<evidence type="ECO:0000256" key="7">
    <source>
        <dbReference type="SAM" id="SignalP"/>
    </source>
</evidence>
<evidence type="ECO:0000256" key="4">
    <source>
        <dbReference type="ARBA" id="ARBA00023136"/>
    </source>
</evidence>
<feature type="transmembrane region" description="Helical" evidence="6">
    <location>
        <begin position="335"/>
        <end position="360"/>
    </location>
</feature>
<dbReference type="Proteomes" id="UP000085678">
    <property type="component" value="Unplaced"/>
</dbReference>
<protein>
    <submittedName>
        <fullName evidence="9">Uncharacterized protein LOC106156531 isoform X1</fullName>
    </submittedName>
</protein>
<evidence type="ECO:0000256" key="3">
    <source>
        <dbReference type="ARBA" id="ARBA00022989"/>
    </source>
</evidence>
<keyword evidence="4 6" id="KW-0472">Membrane</keyword>
<sequence>MNGMYGLLQCVLLCVLKVVMVLGEATGQTGGPTGQTGSSLLPPGTQVAKNCSTIQDGILLWLACPVDQAIQVLNVRYRQSISTGGCSQLADTVACTDVANNLQTRADLANECDWLDMCQVEIHPQPYAQCLLEAAITFRCLPVQYMCDGDGYRTEPRIYLASIDFPYPLPNDGSTCVCEFRGESNANYVTGNLLFSSRTHVSECQRTGAEESHLEISGSASLGPDCTRVNQYNVTTKLITVTLYGGGNPDPFLFIFEAADPGYLVSISCNMITVSSTTKLPPSNPPSTTTSNGQSGSGSNSGSGSGSNSGSGANSGSGSGSGQQNGTGQSDSLNIGMIVGIVAAAVVVVVVVIAVTVILLRRNRGAPESQSRPAPNMATHPSSEKLKMNSRDNSTRSSNAYSPPPFTRQKTSDTLYEEIPYDNPSFEGEGAKAPAPPPRPISTMAPTPGVYAGEYIDMTAGEKQPSENAYMGLVGPHSTAEYSGGTGSEYYLTPNP</sequence>
<keyword evidence="3 6" id="KW-1133">Transmembrane helix</keyword>
<gene>
    <name evidence="9" type="primary">LOC106156531</name>
</gene>
<evidence type="ECO:0000256" key="1">
    <source>
        <dbReference type="ARBA" id="ARBA00004167"/>
    </source>
</evidence>
<feature type="signal peptide" evidence="7">
    <location>
        <begin position="1"/>
        <end position="23"/>
    </location>
</feature>